<dbReference type="Gene3D" id="1.10.10.10">
    <property type="entry name" value="Winged helix-like DNA-binding domain superfamily/Winged helix DNA-binding domain"/>
    <property type="match status" value="1"/>
</dbReference>
<evidence type="ECO:0000256" key="4">
    <source>
        <dbReference type="ARBA" id="ARBA00023125"/>
    </source>
</evidence>
<feature type="domain" description="OmpR/PhoB-type" evidence="7">
    <location>
        <begin position="138"/>
        <end position="233"/>
    </location>
</feature>
<keyword evidence="9" id="KW-1185">Reference proteome</keyword>
<feature type="DNA-binding region" description="OmpR/PhoB-type" evidence="6">
    <location>
        <begin position="138"/>
        <end position="233"/>
    </location>
</feature>
<dbReference type="Gene3D" id="3.40.50.2300">
    <property type="match status" value="1"/>
</dbReference>
<evidence type="ECO:0000256" key="1">
    <source>
        <dbReference type="ARBA" id="ARBA00022553"/>
    </source>
</evidence>
<dbReference type="Proteomes" id="UP001144205">
    <property type="component" value="Unassembled WGS sequence"/>
</dbReference>
<keyword evidence="2" id="KW-0902">Two-component regulatory system</keyword>
<dbReference type="InterPro" id="IPR016032">
    <property type="entry name" value="Sig_transdc_resp-reg_C-effctor"/>
</dbReference>
<dbReference type="SUPFAM" id="SSF52172">
    <property type="entry name" value="CheY-like"/>
    <property type="match status" value="1"/>
</dbReference>
<evidence type="ECO:0000256" key="6">
    <source>
        <dbReference type="PROSITE-ProRule" id="PRU01091"/>
    </source>
</evidence>
<dbReference type="InterPro" id="IPR011006">
    <property type="entry name" value="CheY-like_superfamily"/>
</dbReference>
<keyword evidence="1" id="KW-0597">Phosphoprotein</keyword>
<dbReference type="PANTHER" id="PTHR48111:SF1">
    <property type="entry name" value="TWO-COMPONENT RESPONSE REGULATOR ORR33"/>
    <property type="match status" value="1"/>
</dbReference>
<evidence type="ECO:0000259" key="7">
    <source>
        <dbReference type="PROSITE" id="PS51755"/>
    </source>
</evidence>
<reference evidence="8" key="1">
    <citation type="journal article" date="2023" name="Int. J. Syst. Evol. Microbiol.">
        <title>Sinisalibacter aestuarii sp. nov., isolated from estuarine sediment of the Arakawa River.</title>
        <authorList>
            <person name="Arafat S.T."/>
            <person name="Hirano S."/>
            <person name="Sato A."/>
            <person name="Takeuchi K."/>
            <person name="Yasuda T."/>
            <person name="Terahara T."/>
            <person name="Hamada M."/>
            <person name="Kobayashi T."/>
        </authorList>
    </citation>
    <scope>NUCLEOTIDE SEQUENCE</scope>
    <source>
        <strain evidence="8">B-399</strain>
    </source>
</reference>
<protein>
    <recommendedName>
        <fullName evidence="7">OmpR/PhoB-type domain-containing protein</fullName>
    </recommendedName>
</protein>
<evidence type="ECO:0000313" key="8">
    <source>
        <dbReference type="EMBL" id="GKY89224.1"/>
    </source>
</evidence>
<dbReference type="PROSITE" id="PS51755">
    <property type="entry name" value="OMPR_PHOB"/>
    <property type="match status" value="1"/>
</dbReference>
<keyword evidence="3" id="KW-0805">Transcription regulation</keyword>
<proteinExistence type="predicted"/>
<organism evidence="8 9">
    <name type="scientific">Sinisalibacter aestuarii</name>
    <dbReference type="NCBI Taxonomy" id="2949426"/>
    <lineage>
        <taxon>Bacteria</taxon>
        <taxon>Pseudomonadati</taxon>
        <taxon>Pseudomonadota</taxon>
        <taxon>Alphaproteobacteria</taxon>
        <taxon>Rhodobacterales</taxon>
        <taxon>Roseobacteraceae</taxon>
        <taxon>Sinisalibacter</taxon>
    </lineage>
</organism>
<comment type="caution">
    <text evidence="8">The sequence shown here is derived from an EMBL/GenBank/DDBJ whole genome shotgun (WGS) entry which is preliminary data.</text>
</comment>
<sequence>MGAFSRREVSPVVVYGVDSSTKVEAEHYLNTVQDLGQVVPVFVSAADMENPLRFSGCSMFVMMGWNALEHEVRILQEFRKASPHIPIIVHGRRNDPQIRMEAFVQGADNFVSSDCPSAEIHAKIQRLWRLAHTKRDKESTIEVHGLEVWPEEKVVLKEGRRVQLSKRELDMLVCLAKKHPQAVSRQTLEREVFGCRADPGTNVVAVHMHRLRKKISANGKLLRTVPGGYRLTWLLGITSSQVWADSISLLAFSY</sequence>
<keyword evidence="5" id="KW-0804">Transcription</keyword>
<dbReference type="PANTHER" id="PTHR48111">
    <property type="entry name" value="REGULATOR OF RPOS"/>
    <property type="match status" value="1"/>
</dbReference>
<evidence type="ECO:0000256" key="5">
    <source>
        <dbReference type="ARBA" id="ARBA00023163"/>
    </source>
</evidence>
<evidence type="ECO:0000313" key="9">
    <source>
        <dbReference type="Proteomes" id="UP001144205"/>
    </source>
</evidence>
<gene>
    <name evidence="8" type="ORF">STA1M1_30930</name>
</gene>
<dbReference type="Pfam" id="PF00486">
    <property type="entry name" value="Trans_reg_C"/>
    <property type="match status" value="1"/>
</dbReference>
<dbReference type="SMART" id="SM00862">
    <property type="entry name" value="Trans_reg_C"/>
    <property type="match status" value="1"/>
</dbReference>
<dbReference type="InterPro" id="IPR036388">
    <property type="entry name" value="WH-like_DNA-bd_sf"/>
</dbReference>
<dbReference type="InterPro" id="IPR001867">
    <property type="entry name" value="OmpR/PhoB-type_DNA-bd"/>
</dbReference>
<name>A0ABQ5LW56_9RHOB</name>
<dbReference type="InterPro" id="IPR039420">
    <property type="entry name" value="WalR-like"/>
</dbReference>
<keyword evidence="4 6" id="KW-0238">DNA-binding</keyword>
<accession>A0ABQ5LW56</accession>
<evidence type="ECO:0000256" key="3">
    <source>
        <dbReference type="ARBA" id="ARBA00023015"/>
    </source>
</evidence>
<dbReference type="CDD" id="cd00383">
    <property type="entry name" value="trans_reg_C"/>
    <property type="match status" value="1"/>
</dbReference>
<dbReference type="SUPFAM" id="SSF46894">
    <property type="entry name" value="C-terminal effector domain of the bipartite response regulators"/>
    <property type="match status" value="1"/>
</dbReference>
<dbReference type="EMBL" id="BROH01000010">
    <property type="protein sequence ID" value="GKY89224.1"/>
    <property type="molecule type" value="Genomic_DNA"/>
</dbReference>
<dbReference type="RefSeq" id="WP_281843257.1">
    <property type="nucleotide sequence ID" value="NZ_BROH01000010.1"/>
</dbReference>
<evidence type="ECO:0000256" key="2">
    <source>
        <dbReference type="ARBA" id="ARBA00023012"/>
    </source>
</evidence>